<dbReference type="Gene3D" id="1.50.10.100">
    <property type="entry name" value="Chondroitin AC/alginate lyase"/>
    <property type="match status" value="1"/>
</dbReference>
<evidence type="ECO:0000313" key="5">
    <source>
        <dbReference type="EMBL" id="TWU24565.1"/>
    </source>
</evidence>
<feature type="domain" description="Alginate lyase" evidence="4">
    <location>
        <begin position="76"/>
        <end position="351"/>
    </location>
</feature>
<feature type="signal peptide" evidence="3">
    <location>
        <begin position="1"/>
        <end position="22"/>
    </location>
</feature>
<dbReference type="SUPFAM" id="SSF48230">
    <property type="entry name" value="Chondroitin AC/alginate lyase"/>
    <property type="match status" value="1"/>
</dbReference>
<organism evidence="5 6">
    <name type="scientific">Bythopirellula polymerisocia</name>
    <dbReference type="NCBI Taxonomy" id="2528003"/>
    <lineage>
        <taxon>Bacteria</taxon>
        <taxon>Pseudomonadati</taxon>
        <taxon>Planctomycetota</taxon>
        <taxon>Planctomycetia</taxon>
        <taxon>Pirellulales</taxon>
        <taxon>Lacipirellulaceae</taxon>
        <taxon>Bythopirellula</taxon>
    </lineage>
</organism>
<dbReference type="InterPro" id="IPR008929">
    <property type="entry name" value="Chondroitin_lyas"/>
</dbReference>
<dbReference type="Pfam" id="PF05426">
    <property type="entry name" value="Alginate_lyase"/>
    <property type="match status" value="1"/>
</dbReference>
<dbReference type="AlphaFoldDB" id="A0A5C6CKH6"/>
<dbReference type="GO" id="GO:0042597">
    <property type="term" value="C:periplasmic space"/>
    <property type="evidence" value="ECO:0007669"/>
    <property type="project" value="InterPro"/>
</dbReference>
<sequence length="411" mass="47329" precursor="true">MIRTASLLLTLLLFISSSSELVADTEPKLLIWEGTQLTKLKQDLDDPTPELQGAAKMLRQQAEDALGNKSYSVTYNAHVPPSGDKHDYASFGAYWWPDPSKPDGLPFIRRDGVTNYKQKKLGDKVHFGEFTKDVESLSLAYYYFEDERYARHAIHLIDDWFLNPETRMNPHLEYAQAVLGRNEGKNSGVIDTRDFMYVLESLELLKESPTYNQDFEDGLKSWFTEYLQWLQTSELGKKESQANNNHGTWYYVQAIRIALFLGKTELARELLDHVRDNLIPSQVATDGTQPEELARTNSFHYSIFNLQAMGILARMGESLNYDLWHYRDENGKGMQQAAEYLLPYVNGEADWPHEQISEYHVSPLTNQMFRMMSVRYAEPNWLNVSKKLLEGYPRFDSAMLVNAAYDGQNAE</sequence>
<keyword evidence="6" id="KW-1185">Reference proteome</keyword>
<accession>A0A5C6CKH6</accession>
<evidence type="ECO:0000256" key="1">
    <source>
        <dbReference type="ARBA" id="ARBA00022729"/>
    </source>
</evidence>
<keyword evidence="1 3" id="KW-0732">Signal</keyword>
<proteinExistence type="predicted"/>
<reference evidence="5 6" key="1">
    <citation type="submission" date="2019-02" db="EMBL/GenBank/DDBJ databases">
        <title>Deep-cultivation of Planctomycetes and their phenomic and genomic characterization uncovers novel biology.</title>
        <authorList>
            <person name="Wiegand S."/>
            <person name="Jogler M."/>
            <person name="Boedeker C."/>
            <person name="Pinto D."/>
            <person name="Vollmers J."/>
            <person name="Rivas-Marin E."/>
            <person name="Kohn T."/>
            <person name="Peeters S.H."/>
            <person name="Heuer A."/>
            <person name="Rast P."/>
            <person name="Oberbeckmann S."/>
            <person name="Bunk B."/>
            <person name="Jeske O."/>
            <person name="Meyerdierks A."/>
            <person name="Storesund J.E."/>
            <person name="Kallscheuer N."/>
            <person name="Luecker S."/>
            <person name="Lage O.M."/>
            <person name="Pohl T."/>
            <person name="Merkel B.J."/>
            <person name="Hornburger P."/>
            <person name="Mueller R.-W."/>
            <person name="Bruemmer F."/>
            <person name="Labrenz M."/>
            <person name="Spormann A.M."/>
            <person name="Op Den Camp H."/>
            <person name="Overmann J."/>
            <person name="Amann R."/>
            <person name="Jetten M.S.M."/>
            <person name="Mascher T."/>
            <person name="Medema M.H."/>
            <person name="Devos D.P."/>
            <person name="Kaster A.-K."/>
            <person name="Ovreas L."/>
            <person name="Rohde M."/>
            <person name="Galperin M.Y."/>
            <person name="Jogler C."/>
        </authorList>
    </citation>
    <scope>NUCLEOTIDE SEQUENCE [LARGE SCALE GENOMIC DNA]</scope>
    <source>
        <strain evidence="5 6">Pla144</strain>
    </source>
</reference>
<feature type="chain" id="PRO_5022814698" evidence="3">
    <location>
        <begin position="23"/>
        <end position="411"/>
    </location>
</feature>
<comment type="caution">
    <text evidence="5">The sequence shown here is derived from an EMBL/GenBank/DDBJ whole genome shotgun (WGS) entry which is preliminary data.</text>
</comment>
<keyword evidence="2 5" id="KW-0456">Lyase</keyword>
<dbReference type="RefSeq" id="WP_197530752.1">
    <property type="nucleotide sequence ID" value="NZ_SJPS01000005.1"/>
</dbReference>
<dbReference type="GO" id="GO:0016829">
    <property type="term" value="F:lyase activity"/>
    <property type="evidence" value="ECO:0007669"/>
    <property type="project" value="UniProtKB-KW"/>
</dbReference>
<dbReference type="Proteomes" id="UP000318437">
    <property type="component" value="Unassembled WGS sequence"/>
</dbReference>
<evidence type="ECO:0000256" key="2">
    <source>
        <dbReference type="ARBA" id="ARBA00023239"/>
    </source>
</evidence>
<dbReference type="EMBL" id="SJPS01000005">
    <property type="protein sequence ID" value="TWU24565.1"/>
    <property type="molecule type" value="Genomic_DNA"/>
</dbReference>
<dbReference type="InterPro" id="IPR008397">
    <property type="entry name" value="Alginate_lyase_dom"/>
</dbReference>
<evidence type="ECO:0000313" key="6">
    <source>
        <dbReference type="Proteomes" id="UP000318437"/>
    </source>
</evidence>
<evidence type="ECO:0000256" key="3">
    <source>
        <dbReference type="SAM" id="SignalP"/>
    </source>
</evidence>
<gene>
    <name evidence="5" type="ORF">Pla144_34490</name>
</gene>
<name>A0A5C6CKH6_9BACT</name>
<evidence type="ECO:0000259" key="4">
    <source>
        <dbReference type="Pfam" id="PF05426"/>
    </source>
</evidence>
<protein>
    <submittedName>
        <fullName evidence="5">Alginate lyase</fullName>
    </submittedName>
</protein>